<dbReference type="Proteomes" id="UP000203219">
    <property type="component" value="Segment"/>
</dbReference>
<proteinExistence type="predicted"/>
<dbReference type="EMBL" id="KX011169">
    <property type="protein sequence ID" value="ANH50592.1"/>
    <property type="molecule type" value="Genomic_DNA"/>
</dbReference>
<evidence type="ECO:0000313" key="1">
    <source>
        <dbReference type="EMBL" id="ANH50592.1"/>
    </source>
</evidence>
<reference evidence="2" key="1">
    <citation type="submission" date="2016-04" db="EMBL/GenBank/DDBJ databases">
        <authorList>
            <person name="Adebesin M.O."/>
            <person name="Ahama K."/>
            <person name="Alekasir E.M."/>
            <person name="Ali S."/>
            <person name="Aligholizadeh E."/>
            <person name="Allison J.M."/>
            <person name="Alzaher A."/>
            <person name="Andaya C.D."/>
            <person name="Asfaw S."/>
            <person name="Bansal N."/>
            <person name="Beauchard M.A."/>
            <person name="Betancourt K.A."/>
            <person name="Bhatia B."/>
            <person name="Boretti N.A."/>
            <person name="Brondi J.N."/>
            <person name="Byrd C.E."/>
            <person name="Cao A."/>
            <person name="Cardosa E.A."/>
            <person name="Carter A."/>
            <person name="Chen S."/>
            <person name="Chen Y."/>
            <person name="Clara V.K."/>
            <person name="Cobuzzi M."/>
            <person name="Conn O.L."/>
            <person name="Crosby I.A."/>
            <person name="Daly S.B."/>
            <person name="Depaz I.X."/>
            <person name="Dhaurali S."/>
            <person name="Dowdy K.M."/>
            <person name="Edokobi N.B."/>
            <person name="Ekanayake A.B."/>
            <person name="Ekekwe S.O."/>
            <person name="Emond M.A."/>
            <person name="Endres L."/>
            <person name="Eng S."/>
            <person name="Felkoski S.A."/>
            <person name="Gant C.D."/>
            <person name="Gaskin B."/>
            <person name="Gondal S."/>
            <person name="Gutmann J."/>
            <person name="Ha T.-A."/>
            <person name="Habteyes H."/>
            <person name="Hariri O."/>
            <person name="Healey R.M."/>
            <person name="Heins J.L."/>
            <person name="Henderson A.L."/>
            <person name="Hernandez F.M."/>
            <person name="Hoang P.T."/>
            <person name="Hope K.T."/>
            <person name="Husna A."/>
            <person name="Hussain A."/>
            <person name="Imani O."/>
            <person name="Jackson N.L."/>
            <person name="Jacob V.M."/>
            <person name="Kang C."/>
            <person name="Kantov R.M."/>
            <person name="Kavuru S."/>
            <person name="Kerr M.S."/>
            <person name="Khan O.A."/>
            <person name="Khan T.M."/>
            <person name="King T."/>
            <person name="Kulkarni R."/>
            <person name="Li A."/>
            <person name="Maczka C."/>
            <person name="Maisonet E."/>
            <person name="Majethia P.M."/>
            <person name="Malik D.A."/>
            <person name="Mariam A."/>
            <person name="Marquess E.B."/>
            <person name="Mattison J."/>
            <person name="Mcdonald N."/>
            <person name="Mehr S."/>
            <person name="Mengers S.R."/>
            <person name="Michaels D.P."/>
            <person name="Mondal S."/>
            <person name="Monney D.B."/>
            <person name="Nakhleh S.I."/>
            <person name="Ndubuizu N.C."/>
            <person name="Nguyen A.H."/>
            <person name="Nguyen K.M."/>
            <person name="Nguyen M.T."/>
            <person name="Nicholas M.L."/>
            <person name="Nimalan J.P."/>
            <person name="O'Connell R.A."/>
            <person name="Odoi E."/>
            <person name="Ojo L."/>
            <person name="Okoye A.E."/>
            <person name="Olateru-Olagbegi O."/>
            <person name="Osei K.V."/>
            <person name="Osei-Tutu A."/>
            <person name="Palilla A.M."/>
            <person name="Pancholi S."/>
            <person name="Park J.H."/>
            <person name="Patel K."/>
            <person name="Patel P."/>
            <person name="Pennington E."/>
            <person name="Peterson R.E."/>
            <person name="Pon J."/>
            <person name="Pourkarim H."/>
            <person name="Reed M.L."/>
            <person name="Rottman V."/>
            <person name="Salazar J."/>
            <person name="Samet S."/>
            <person name="Sendze O."/>
            <person name="Stelmack M.A."/>
            <person name="Stinnett R."/>
            <person name="Tchouaga A.L."/>
            <person name="Thompson E.M."/>
            <person name="Tran N.G."/>
            <person name="Truong T."/>
            <person name="Udo J.A."/>
            <person name="Verona L.T."/>
            <person name="Vu T.-Q."/>
            <person name="Wade J."/>
            <person name="Wang N.Q."/>
            <person name="Waters Z.M."/>
            <person name="Wellman R.J."/>
            <person name="Woldegabreal S."/>
            <person name="Yee A.C."/>
            <person name="Yirefu M."/>
            <person name="Zahangir S."/>
            <person name="Zhai Y."/>
            <person name="Devine C.L."/>
            <person name="Liao K."/>
            <person name="Prasad P.K."/>
            <person name="Ruthenberg K.J."/>
            <person name="Shonk J.A."/>
            <person name="Way M."/>
            <person name="Yousufi H.K."/>
            <person name="Cao L."/>
            <person name="Fox J."/>
            <person name="Hobbs E."/>
            <person name="Kilic S."/>
            <person name="Nunn R."/>
            <person name="Patel R."/>
            <person name="Rubenstein M."/>
            <person name="Cresawn S.G."/>
            <person name="Russell D.A."/>
            <person name="Pope W.H."/>
            <person name="Jacobs-Sera D."/>
            <person name="Hendrix R.W."/>
            <person name="Hatfull G.F."/>
            <person name="Erill I."/>
            <person name="Caruso S.M."/>
        </authorList>
    </citation>
    <scope>NUCLEOTIDE SEQUENCE [LARGE SCALE GENOMIC DNA]</scope>
</reference>
<sequence length="53" mass="6449">MDKYKIIQILEDLVATVDHGECFYDDQEFDDYLVDIEKLKRLSKQLFYKNTEE</sequence>
<accession>A0A173GB89</accession>
<evidence type="ECO:0000313" key="2">
    <source>
        <dbReference type="Proteomes" id="UP000203219"/>
    </source>
</evidence>
<dbReference type="GeneID" id="29059844"/>
<name>A0A173GB89_9CAUD</name>
<gene>
    <name evidence="1" type="ORF">SALINJAH_125</name>
</gene>
<dbReference type="KEGG" id="vg:29059844"/>
<protein>
    <submittedName>
        <fullName evidence="1">Uncharacterized protein</fullName>
    </submittedName>
</protein>
<dbReference type="RefSeq" id="YP_009282079.1">
    <property type="nucleotide sequence ID" value="NC_031034.1"/>
</dbReference>
<organism evidence="1 2">
    <name type="scientific">Bacillus phage SalinJah</name>
    <dbReference type="NCBI Taxonomy" id="1837830"/>
    <lineage>
        <taxon>Viruses</taxon>
        <taxon>Duplodnaviria</taxon>
        <taxon>Heunggongvirae</taxon>
        <taxon>Uroviricota</taxon>
        <taxon>Caudoviricetes</taxon>
        <taxon>Herelleviridae</taxon>
        <taxon>Bastillevirinae</taxon>
        <taxon>Wphvirus</taxon>
        <taxon>Wphvirus BPS13</taxon>
    </lineage>
</organism>